<evidence type="ECO:0000256" key="1">
    <source>
        <dbReference type="ARBA" id="ARBA00023015"/>
    </source>
</evidence>
<dbReference type="PANTHER" id="PTHR30055:SF148">
    <property type="entry name" value="TETR-FAMILY TRANSCRIPTIONAL REGULATOR"/>
    <property type="match status" value="1"/>
</dbReference>
<reference evidence="7" key="1">
    <citation type="submission" date="2019-01" db="EMBL/GenBank/DDBJ databases">
        <title>Gri0909 isolated from a small marine red alga.</title>
        <authorList>
            <person name="Kim J."/>
            <person name="Jeong S.E."/>
            <person name="Jeon C.O."/>
        </authorList>
    </citation>
    <scope>NUCLEOTIDE SEQUENCE [LARGE SCALE GENOMIC DNA]</scope>
    <source>
        <strain evidence="7">Gri0909</strain>
    </source>
</reference>
<keyword evidence="3" id="KW-0804">Transcription</keyword>
<dbReference type="Pfam" id="PF00440">
    <property type="entry name" value="TetR_N"/>
    <property type="match status" value="1"/>
</dbReference>
<comment type="caution">
    <text evidence="6">The sequence shown here is derived from an EMBL/GenBank/DDBJ whole genome shotgun (WGS) entry which is preliminary data.</text>
</comment>
<dbReference type="SUPFAM" id="SSF46689">
    <property type="entry name" value="Homeodomain-like"/>
    <property type="match status" value="1"/>
</dbReference>
<dbReference type="AlphaFoldDB" id="A0A3S2W5Y5"/>
<dbReference type="SUPFAM" id="SSF48498">
    <property type="entry name" value="Tetracyclin repressor-like, C-terminal domain"/>
    <property type="match status" value="1"/>
</dbReference>
<dbReference type="InterPro" id="IPR009057">
    <property type="entry name" value="Homeodomain-like_sf"/>
</dbReference>
<sequence>MIQKHKMRREMMNIVRGRPRSEASTQAVLAAAERLFGTNGYSRTSIEAIAKAAGVGKQTVYRWWPTKSHLAAAIYEQLAPSSKIAPNTGALQSDIAAMLRSLFTAYTSGPAAALLSGLIVEAQGSDESVMDFRAVFFDERRIITTDLFDRARNRGEIPLSADIDLLSDMLIGAIWMRLLAGHAPLDGAFAEGLAANLVAAASAEPTQTPRTPDLEAS</sequence>
<dbReference type="Gene3D" id="1.10.10.60">
    <property type="entry name" value="Homeodomain-like"/>
    <property type="match status" value="1"/>
</dbReference>
<dbReference type="PROSITE" id="PS50977">
    <property type="entry name" value="HTH_TETR_2"/>
    <property type="match status" value="1"/>
</dbReference>
<accession>A0A3S2W5Y5</accession>
<dbReference type="GO" id="GO:0000976">
    <property type="term" value="F:transcription cis-regulatory region binding"/>
    <property type="evidence" value="ECO:0007669"/>
    <property type="project" value="TreeGrafter"/>
</dbReference>
<dbReference type="InterPro" id="IPR036271">
    <property type="entry name" value="Tet_transcr_reg_TetR-rel_C_sf"/>
</dbReference>
<dbReference type="PANTHER" id="PTHR30055">
    <property type="entry name" value="HTH-TYPE TRANSCRIPTIONAL REGULATOR RUTR"/>
    <property type="match status" value="1"/>
</dbReference>
<dbReference type="InterPro" id="IPR011075">
    <property type="entry name" value="TetR_C"/>
</dbReference>
<dbReference type="InterPro" id="IPR001647">
    <property type="entry name" value="HTH_TetR"/>
</dbReference>
<evidence type="ECO:0000256" key="4">
    <source>
        <dbReference type="PROSITE-ProRule" id="PRU00335"/>
    </source>
</evidence>
<evidence type="ECO:0000313" key="7">
    <source>
        <dbReference type="Proteomes" id="UP000287447"/>
    </source>
</evidence>
<keyword evidence="2 4" id="KW-0238">DNA-binding</keyword>
<dbReference type="InterPro" id="IPR050109">
    <property type="entry name" value="HTH-type_TetR-like_transc_reg"/>
</dbReference>
<evidence type="ECO:0000259" key="5">
    <source>
        <dbReference type="PROSITE" id="PS50977"/>
    </source>
</evidence>
<keyword evidence="7" id="KW-1185">Reference proteome</keyword>
<dbReference type="Gene3D" id="1.10.357.10">
    <property type="entry name" value="Tetracycline Repressor, domain 2"/>
    <property type="match status" value="1"/>
</dbReference>
<organism evidence="6 7">
    <name type="scientific">Hwanghaeella grinnelliae</name>
    <dbReference type="NCBI Taxonomy" id="2500179"/>
    <lineage>
        <taxon>Bacteria</taxon>
        <taxon>Pseudomonadati</taxon>
        <taxon>Pseudomonadota</taxon>
        <taxon>Alphaproteobacteria</taxon>
        <taxon>Rhodospirillales</taxon>
        <taxon>Rhodospirillaceae</taxon>
        <taxon>Hwanghaeella</taxon>
    </lineage>
</organism>
<evidence type="ECO:0000313" key="6">
    <source>
        <dbReference type="EMBL" id="RVU37997.1"/>
    </source>
</evidence>
<evidence type="ECO:0000256" key="3">
    <source>
        <dbReference type="ARBA" id="ARBA00023163"/>
    </source>
</evidence>
<proteinExistence type="predicted"/>
<protein>
    <submittedName>
        <fullName evidence="6">TetR/AcrR family transcriptional regulator</fullName>
    </submittedName>
</protein>
<dbReference type="EMBL" id="SADE01000001">
    <property type="protein sequence ID" value="RVU37997.1"/>
    <property type="molecule type" value="Genomic_DNA"/>
</dbReference>
<dbReference type="PRINTS" id="PR00455">
    <property type="entry name" value="HTHTETR"/>
</dbReference>
<feature type="DNA-binding region" description="H-T-H motif" evidence="4">
    <location>
        <begin position="45"/>
        <end position="64"/>
    </location>
</feature>
<dbReference type="GO" id="GO:0003700">
    <property type="term" value="F:DNA-binding transcription factor activity"/>
    <property type="evidence" value="ECO:0007669"/>
    <property type="project" value="TreeGrafter"/>
</dbReference>
<dbReference type="Pfam" id="PF16859">
    <property type="entry name" value="TetR_C_11"/>
    <property type="match status" value="1"/>
</dbReference>
<dbReference type="Proteomes" id="UP000287447">
    <property type="component" value="Unassembled WGS sequence"/>
</dbReference>
<evidence type="ECO:0000256" key="2">
    <source>
        <dbReference type="ARBA" id="ARBA00023125"/>
    </source>
</evidence>
<feature type="domain" description="HTH tetR-type" evidence="5">
    <location>
        <begin position="22"/>
        <end position="82"/>
    </location>
</feature>
<keyword evidence="1" id="KW-0805">Transcription regulation</keyword>
<gene>
    <name evidence="6" type="ORF">EOI86_01440</name>
</gene>
<name>A0A3S2W5Y5_9PROT</name>